<evidence type="ECO:0000313" key="1">
    <source>
        <dbReference type="EMBL" id="KAH7921610.1"/>
    </source>
</evidence>
<proteinExistence type="predicted"/>
<name>A0ACB8B7E0_9AGAM</name>
<comment type="caution">
    <text evidence="1">The sequence shown here is derived from an EMBL/GenBank/DDBJ whole genome shotgun (WGS) entry which is preliminary data.</text>
</comment>
<evidence type="ECO:0000313" key="2">
    <source>
        <dbReference type="Proteomes" id="UP000790709"/>
    </source>
</evidence>
<reference evidence="1" key="1">
    <citation type="journal article" date="2021" name="New Phytol.">
        <title>Evolutionary innovations through gain and loss of genes in the ectomycorrhizal Boletales.</title>
        <authorList>
            <person name="Wu G."/>
            <person name="Miyauchi S."/>
            <person name="Morin E."/>
            <person name="Kuo A."/>
            <person name="Drula E."/>
            <person name="Varga T."/>
            <person name="Kohler A."/>
            <person name="Feng B."/>
            <person name="Cao Y."/>
            <person name="Lipzen A."/>
            <person name="Daum C."/>
            <person name="Hundley H."/>
            <person name="Pangilinan J."/>
            <person name="Johnson J."/>
            <person name="Barry K."/>
            <person name="LaButti K."/>
            <person name="Ng V."/>
            <person name="Ahrendt S."/>
            <person name="Min B."/>
            <person name="Choi I.G."/>
            <person name="Park H."/>
            <person name="Plett J.M."/>
            <person name="Magnuson J."/>
            <person name="Spatafora J.W."/>
            <person name="Nagy L.G."/>
            <person name="Henrissat B."/>
            <person name="Grigoriev I.V."/>
            <person name="Yang Z.L."/>
            <person name="Xu J."/>
            <person name="Martin F.M."/>
        </authorList>
    </citation>
    <scope>NUCLEOTIDE SEQUENCE</scope>
    <source>
        <strain evidence="1">KUC20120723A-06</strain>
    </source>
</reference>
<organism evidence="1 2">
    <name type="scientific">Leucogyrophana mollusca</name>
    <dbReference type="NCBI Taxonomy" id="85980"/>
    <lineage>
        <taxon>Eukaryota</taxon>
        <taxon>Fungi</taxon>
        <taxon>Dikarya</taxon>
        <taxon>Basidiomycota</taxon>
        <taxon>Agaricomycotina</taxon>
        <taxon>Agaricomycetes</taxon>
        <taxon>Agaricomycetidae</taxon>
        <taxon>Boletales</taxon>
        <taxon>Boletales incertae sedis</taxon>
        <taxon>Leucogyrophana</taxon>
    </lineage>
</organism>
<sequence length="144" mass="16684">MYLLNTSTLQLEEFPNPTKYAILSHVWGREEVTFRDINGPHAVRMEGYTKIERCCAQALADGYKYAWIDTCCIDKSSSAELSEAINSMYRWYEGAAVCYAYLADVPSNENPAEKDSKFRHSRYFKRGWTLQEVIAPRRVTFFGR</sequence>
<gene>
    <name evidence="1" type="ORF">BV22DRAFT_721476</name>
</gene>
<accession>A0ACB8B7E0</accession>
<dbReference type="EMBL" id="MU266519">
    <property type="protein sequence ID" value="KAH7921610.1"/>
    <property type="molecule type" value="Genomic_DNA"/>
</dbReference>
<dbReference type="Proteomes" id="UP000790709">
    <property type="component" value="Unassembled WGS sequence"/>
</dbReference>
<keyword evidence="2" id="KW-1185">Reference proteome</keyword>
<feature type="non-terminal residue" evidence="1">
    <location>
        <position position="144"/>
    </location>
</feature>
<protein>
    <submittedName>
        <fullName evidence="1">HET-domain-containing protein</fullName>
    </submittedName>
</protein>